<comment type="caution">
    <text evidence="3">The sequence shown here is derived from an EMBL/GenBank/DDBJ whole genome shotgun (WGS) entry which is preliminary data.</text>
</comment>
<dbReference type="Gene3D" id="3.40.50.150">
    <property type="entry name" value="Vaccinia Virus protein VP39"/>
    <property type="match status" value="1"/>
</dbReference>
<dbReference type="GO" id="GO:0030410">
    <property type="term" value="F:nicotianamine synthase activity"/>
    <property type="evidence" value="ECO:0007669"/>
    <property type="project" value="UniProtKB-UniRule"/>
</dbReference>
<keyword evidence="4" id="KW-1185">Reference proteome</keyword>
<reference evidence="3 4" key="1">
    <citation type="submission" date="2023-12" db="EMBL/GenBank/DDBJ databases">
        <title>A high-quality genome assembly for Dillenia turbinata (Dilleniales).</title>
        <authorList>
            <person name="Chanderbali A."/>
        </authorList>
    </citation>
    <scope>NUCLEOTIDE SEQUENCE [LARGE SCALE GENOMIC DNA]</scope>
    <source>
        <strain evidence="3">LSX21</strain>
        <tissue evidence="3">Leaf</tissue>
    </source>
</reference>
<dbReference type="EMBL" id="JBAMMX010000004">
    <property type="protein sequence ID" value="KAK6942435.1"/>
    <property type="molecule type" value="Genomic_DNA"/>
</dbReference>
<accession>A0AAN8ZQS9</accession>
<dbReference type="PANTHER" id="PTHR32266:SF11">
    <property type="entry name" value="NICOTIANAMINE SYNTHASE"/>
    <property type="match status" value="1"/>
</dbReference>
<proteinExistence type="inferred from homology"/>
<dbReference type="AlphaFoldDB" id="A0AAN8ZQS9"/>
<dbReference type="Proteomes" id="UP001370490">
    <property type="component" value="Unassembled WGS sequence"/>
</dbReference>
<dbReference type="SUPFAM" id="SSF53335">
    <property type="entry name" value="S-adenosyl-L-methionine-dependent methyltransferases"/>
    <property type="match status" value="1"/>
</dbReference>
<evidence type="ECO:0000256" key="2">
    <source>
        <dbReference type="RuleBase" id="RU368095"/>
    </source>
</evidence>
<name>A0AAN8ZQS9_9MAGN</name>
<comment type="function">
    <text evidence="2">Synthesizes nicotianamine, a polyamine which serves as a sensor for the physiological iron status within the plant, and/or might be involved in the transport of iron.</text>
</comment>
<dbReference type="CDD" id="cd02440">
    <property type="entry name" value="AdoMet_MTases"/>
    <property type="match status" value="1"/>
</dbReference>
<evidence type="ECO:0000256" key="1">
    <source>
        <dbReference type="ARBA" id="ARBA00007009"/>
    </source>
</evidence>
<sequence>MSCCYPETQFNSFIFPPIVRPCSVGIGQKVHGRIIKCGLDSDTVVQTSLLTMLDSDTVIQTSLLTMYGETTSLSNAKKIAQLHASILKLDSLRPSKEVNSLFTQLVKLCILPSSIDIEALPQEIQAIRKSLIVLCGRAEGLLELEFATFLTKIPQPLENLNVFPYYGNYVKLANMEYKILHDNGAVQPKKIAFVGSGPMPLTSLIMANHYFTSAHFDNFDVDEKANDVARRIVSNNAELEKRMKFHTSDIVEVKEKIKEYDCIFLAALVGMNKQDKVKILGHIRKHMKEGGFLLVRSAKGARAFLYPVVEEDDMIGFEVLTIFHPTDDVINSVVLARKPAY</sequence>
<dbReference type="GO" id="GO:0030418">
    <property type="term" value="P:nicotianamine biosynthetic process"/>
    <property type="evidence" value="ECO:0007669"/>
    <property type="project" value="UniProtKB-UniRule"/>
</dbReference>
<comment type="catalytic activity">
    <reaction evidence="2">
        <text>3 S-adenosyl-L-methionine = nicotianamine + 3 S-methyl-5'-thioadenosine + 3 H(+)</text>
        <dbReference type="Rhea" id="RHEA:16481"/>
        <dbReference type="ChEBI" id="CHEBI:15378"/>
        <dbReference type="ChEBI" id="CHEBI:17509"/>
        <dbReference type="ChEBI" id="CHEBI:58249"/>
        <dbReference type="ChEBI" id="CHEBI:59789"/>
        <dbReference type="EC" id="2.5.1.43"/>
    </reaction>
</comment>
<dbReference type="PROSITE" id="PS51142">
    <property type="entry name" value="NAS"/>
    <property type="match status" value="1"/>
</dbReference>
<dbReference type="Pfam" id="PF03059">
    <property type="entry name" value="NAS"/>
    <property type="match status" value="1"/>
</dbReference>
<dbReference type="PANTHER" id="PTHR32266">
    <property type="entry name" value="NICOTIANAMINE SYNTHASE 3"/>
    <property type="match status" value="1"/>
</dbReference>
<keyword evidence="2" id="KW-0949">S-adenosyl-L-methionine</keyword>
<evidence type="ECO:0000313" key="4">
    <source>
        <dbReference type="Proteomes" id="UP001370490"/>
    </source>
</evidence>
<dbReference type="InterPro" id="IPR004298">
    <property type="entry name" value="Nicotian_synth"/>
</dbReference>
<organism evidence="3 4">
    <name type="scientific">Dillenia turbinata</name>
    <dbReference type="NCBI Taxonomy" id="194707"/>
    <lineage>
        <taxon>Eukaryota</taxon>
        <taxon>Viridiplantae</taxon>
        <taxon>Streptophyta</taxon>
        <taxon>Embryophyta</taxon>
        <taxon>Tracheophyta</taxon>
        <taxon>Spermatophyta</taxon>
        <taxon>Magnoliopsida</taxon>
        <taxon>eudicotyledons</taxon>
        <taxon>Gunneridae</taxon>
        <taxon>Pentapetalae</taxon>
        <taxon>Dilleniales</taxon>
        <taxon>Dilleniaceae</taxon>
        <taxon>Dillenia</taxon>
    </lineage>
</organism>
<gene>
    <name evidence="3" type="ORF">RJ641_027812</name>
</gene>
<evidence type="ECO:0000313" key="3">
    <source>
        <dbReference type="EMBL" id="KAK6942435.1"/>
    </source>
</evidence>
<keyword evidence="2" id="KW-0808">Transferase</keyword>
<dbReference type="InterPro" id="IPR029063">
    <property type="entry name" value="SAM-dependent_MTases_sf"/>
</dbReference>
<protein>
    <recommendedName>
        <fullName evidence="2">Nicotianamine synthase</fullName>
        <ecNumber evidence="2">2.5.1.43</ecNumber>
    </recommendedName>
</protein>
<comment type="similarity">
    <text evidence="1 2">Belongs to the nicotianamine synthase (NAS)-like family.</text>
</comment>
<dbReference type="EC" id="2.5.1.43" evidence="2"/>